<sequence>MWMGTGNRYKRRRALTPSGLPSVIHSSLTTTTINKQRQTYARRPDIMRFDHLALSAFAPLVAAHGAVTSYIIGGTTYPGYEGFSPASSPKTIQFQWPNYDPTMTVSDAKMRCNGGTSAQLSATVQAGSNVTAIWKQWTHEQGPVQVWMFKCPGAFGSSCKGDGKGWFKIDEMGMWGGKLNSANWGTALIVKNLKWSSEIPRNLAPGNYLIRHELLALHQANTPQFYAECAQIVVQGSGSAVPPSDYLYSIPTYAPQNDPGVTVDIYSSKATTYTPPGGRVWSGFQF</sequence>
<dbReference type="Pfam" id="PF03443">
    <property type="entry name" value="AA9"/>
    <property type="match status" value="1"/>
</dbReference>
<evidence type="ECO:0000256" key="10">
    <source>
        <dbReference type="ARBA" id="ARBA00023157"/>
    </source>
</evidence>
<evidence type="ECO:0000256" key="3">
    <source>
        <dbReference type="ARBA" id="ARBA00022525"/>
    </source>
</evidence>
<organism evidence="17 18">
    <name type="scientific">Sordaria macrospora</name>
    <dbReference type="NCBI Taxonomy" id="5147"/>
    <lineage>
        <taxon>Eukaryota</taxon>
        <taxon>Fungi</taxon>
        <taxon>Dikarya</taxon>
        <taxon>Ascomycota</taxon>
        <taxon>Pezizomycotina</taxon>
        <taxon>Sordariomycetes</taxon>
        <taxon>Sordariomycetidae</taxon>
        <taxon>Sordariales</taxon>
        <taxon>Sordariaceae</taxon>
        <taxon>Sordaria</taxon>
    </lineage>
</organism>
<comment type="caution">
    <text evidence="17">The sequence shown here is derived from an EMBL/GenBank/DDBJ whole genome shotgun (WGS) entry which is preliminary data.</text>
</comment>
<dbReference type="Gene3D" id="2.70.50.70">
    <property type="match status" value="1"/>
</dbReference>
<keyword evidence="6" id="KW-0136">Cellulose degradation</keyword>
<dbReference type="InterPro" id="IPR049892">
    <property type="entry name" value="AA9"/>
</dbReference>
<evidence type="ECO:0000256" key="15">
    <source>
        <dbReference type="ARBA" id="ARBA00047174"/>
    </source>
</evidence>
<dbReference type="GO" id="GO:0004497">
    <property type="term" value="F:monooxygenase activity"/>
    <property type="evidence" value="ECO:0007669"/>
    <property type="project" value="UniProtKB-KW"/>
</dbReference>
<evidence type="ECO:0000256" key="5">
    <source>
        <dbReference type="ARBA" id="ARBA00022729"/>
    </source>
</evidence>
<comment type="catalytic activity">
    <reaction evidence="14">
        <text>[(1-&gt;4)-beta-D-glucosyl]n+m + reduced acceptor + O2 = 4-dehydro-beta-D-glucosyl-[(1-&gt;4)-beta-D-glucosyl]n-1 + [(1-&gt;4)-beta-D-glucosyl]m + acceptor + H2O.</text>
        <dbReference type="EC" id="1.14.99.56"/>
    </reaction>
</comment>
<evidence type="ECO:0000256" key="2">
    <source>
        <dbReference type="ARBA" id="ARBA00004613"/>
    </source>
</evidence>
<dbReference type="GO" id="GO:0046872">
    <property type="term" value="F:metal ion binding"/>
    <property type="evidence" value="ECO:0007669"/>
    <property type="project" value="UniProtKB-KW"/>
</dbReference>
<dbReference type="PANTHER" id="PTHR33353">
    <property type="entry name" value="PUTATIVE (AFU_ORTHOLOGUE AFUA_1G12560)-RELATED"/>
    <property type="match status" value="1"/>
</dbReference>
<keyword evidence="8" id="KW-0186">Copper</keyword>
<keyword evidence="3" id="KW-0964">Secreted</keyword>
<gene>
    <name evidence="17" type="ORF">SMACR_01217</name>
</gene>
<evidence type="ECO:0000259" key="16">
    <source>
        <dbReference type="Pfam" id="PF03443"/>
    </source>
</evidence>
<comment type="subcellular location">
    <subcellularLocation>
        <location evidence="2">Secreted</location>
    </subcellularLocation>
</comment>
<accession>A0A8S8ZM37</accession>
<keyword evidence="12" id="KW-0624">Polysaccharide degradation</keyword>
<dbReference type="OMA" id="WKQWTHE"/>
<proteinExistence type="inferred from homology"/>
<dbReference type="PANTHER" id="PTHR33353:SF19">
    <property type="entry name" value="GLYCOSYLHYDROLASE FAMILY 61-8 PROTEIN"/>
    <property type="match status" value="1"/>
</dbReference>
<keyword evidence="7" id="KW-0560">Oxidoreductase</keyword>
<comment type="cofactor">
    <cofactor evidence="1">
        <name>Cu(2+)</name>
        <dbReference type="ChEBI" id="CHEBI:29036"/>
    </cofactor>
</comment>
<dbReference type="CDD" id="cd21175">
    <property type="entry name" value="LPMO_AA9"/>
    <property type="match status" value="1"/>
</dbReference>
<dbReference type="Proteomes" id="UP000433876">
    <property type="component" value="Unassembled WGS sequence"/>
</dbReference>
<keyword evidence="4" id="KW-0479">Metal-binding</keyword>
<dbReference type="EMBL" id="NMPR01000105">
    <property type="protein sequence ID" value="KAA8630388.1"/>
    <property type="molecule type" value="Genomic_DNA"/>
</dbReference>
<dbReference type="VEuPathDB" id="FungiDB:SMAC_01217"/>
<dbReference type="GO" id="GO:0005576">
    <property type="term" value="C:extracellular region"/>
    <property type="evidence" value="ECO:0007669"/>
    <property type="project" value="UniProtKB-SubCell"/>
</dbReference>
<evidence type="ECO:0000256" key="9">
    <source>
        <dbReference type="ARBA" id="ARBA00023033"/>
    </source>
</evidence>
<keyword evidence="10" id="KW-1015">Disulfide bond</keyword>
<evidence type="ECO:0000256" key="4">
    <source>
        <dbReference type="ARBA" id="ARBA00022723"/>
    </source>
</evidence>
<keyword evidence="5" id="KW-0732">Signal</keyword>
<reference evidence="17 18" key="1">
    <citation type="submission" date="2017-07" db="EMBL/GenBank/DDBJ databases">
        <title>Genome sequence of the Sordaria macrospora wild type strain R19027.</title>
        <authorList>
            <person name="Nowrousian M."/>
            <person name="Teichert I."/>
            <person name="Kueck U."/>
        </authorList>
    </citation>
    <scope>NUCLEOTIDE SEQUENCE [LARGE SCALE GENOMIC DNA]</scope>
    <source>
        <strain evidence="17 18">R19027</strain>
        <tissue evidence="17">Mycelium</tissue>
    </source>
</reference>
<dbReference type="AlphaFoldDB" id="A0A8S8ZM37"/>
<dbReference type="GO" id="GO:0030245">
    <property type="term" value="P:cellulose catabolic process"/>
    <property type="evidence" value="ECO:0007669"/>
    <property type="project" value="UniProtKB-KW"/>
</dbReference>
<evidence type="ECO:0000313" key="18">
    <source>
        <dbReference type="Proteomes" id="UP000433876"/>
    </source>
</evidence>
<evidence type="ECO:0000256" key="7">
    <source>
        <dbReference type="ARBA" id="ARBA00023002"/>
    </source>
</evidence>
<evidence type="ECO:0000256" key="11">
    <source>
        <dbReference type="ARBA" id="ARBA00023277"/>
    </source>
</evidence>
<evidence type="ECO:0000313" key="17">
    <source>
        <dbReference type="EMBL" id="KAA8630388.1"/>
    </source>
</evidence>
<protein>
    <recommendedName>
        <fullName evidence="15">lytic cellulose monooxygenase (C4-dehydrogenating)</fullName>
        <ecNumber evidence="15">1.14.99.56</ecNumber>
    </recommendedName>
</protein>
<comment type="similarity">
    <text evidence="13">Belongs to the polysaccharide monooxygenase AA9 family.</text>
</comment>
<name>A0A8S8ZM37_SORMA</name>
<dbReference type="EC" id="1.14.99.56" evidence="15"/>
<evidence type="ECO:0000256" key="6">
    <source>
        <dbReference type="ARBA" id="ARBA00023001"/>
    </source>
</evidence>
<keyword evidence="11" id="KW-0119">Carbohydrate metabolism</keyword>
<evidence type="ECO:0000256" key="14">
    <source>
        <dbReference type="ARBA" id="ARBA00045077"/>
    </source>
</evidence>
<evidence type="ECO:0000256" key="12">
    <source>
        <dbReference type="ARBA" id="ARBA00023326"/>
    </source>
</evidence>
<evidence type="ECO:0000256" key="13">
    <source>
        <dbReference type="ARBA" id="ARBA00044502"/>
    </source>
</evidence>
<feature type="domain" description="Auxiliary Activity family 9 catalytic" evidence="16">
    <location>
        <begin position="64"/>
        <end position="273"/>
    </location>
</feature>
<dbReference type="InterPro" id="IPR005103">
    <property type="entry name" value="AA9_LPMO"/>
</dbReference>
<evidence type="ECO:0000256" key="1">
    <source>
        <dbReference type="ARBA" id="ARBA00001973"/>
    </source>
</evidence>
<keyword evidence="9" id="KW-0503">Monooxygenase</keyword>
<evidence type="ECO:0000256" key="8">
    <source>
        <dbReference type="ARBA" id="ARBA00023008"/>
    </source>
</evidence>